<dbReference type="Proteomes" id="UP001487740">
    <property type="component" value="Unassembled WGS sequence"/>
</dbReference>
<evidence type="ECO:0000313" key="3">
    <source>
        <dbReference type="Proteomes" id="UP001487740"/>
    </source>
</evidence>
<dbReference type="EMBL" id="JARAKH010000016">
    <property type="protein sequence ID" value="KAK8396030.1"/>
    <property type="molecule type" value="Genomic_DNA"/>
</dbReference>
<reference evidence="2 3" key="1">
    <citation type="submission" date="2023-03" db="EMBL/GenBank/DDBJ databases">
        <title>High-quality genome of Scylla paramamosain provides insights in environmental adaptation.</title>
        <authorList>
            <person name="Zhang L."/>
        </authorList>
    </citation>
    <scope>NUCLEOTIDE SEQUENCE [LARGE SCALE GENOMIC DNA]</scope>
    <source>
        <strain evidence="2">LZ_2023a</strain>
        <tissue evidence="2">Muscle</tissue>
    </source>
</reference>
<evidence type="ECO:0000313" key="2">
    <source>
        <dbReference type="EMBL" id="KAK8396030.1"/>
    </source>
</evidence>
<sequence length="82" mass="9277">MPLDFVVFSRERRDVKLEDVASLADCWVSAHNVYPKDSTYLRPKKLPPRDMPPSKQIVSPPAKPAVSTVRCHNCGEEGQIDR</sequence>
<gene>
    <name evidence="2" type="ORF">O3P69_005247</name>
</gene>
<comment type="caution">
    <text evidence="2">The sequence shown here is derived from an EMBL/GenBank/DDBJ whole genome shotgun (WGS) entry which is preliminary data.</text>
</comment>
<accession>A0AAW0UB29</accession>
<dbReference type="AlphaFoldDB" id="A0AAW0UB29"/>
<evidence type="ECO:0000256" key="1">
    <source>
        <dbReference type="SAM" id="MobiDB-lite"/>
    </source>
</evidence>
<name>A0AAW0UB29_SCYPA</name>
<protein>
    <submittedName>
        <fullName evidence="2">Uncharacterized protein</fullName>
    </submittedName>
</protein>
<proteinExistence type="predicted"/>
<organism evidence="2 3">
    <name type="scientific">Scylla paramamosain</name>
    <name type="common">Mud crab</name>
    <dbReference type="NCBI Taxonomy" id="85552"/>
    <lineage>
        <taxon>Eukaryota</taxon>
        <taxon>Metazoa</taxon>
        <taxon>Ecdysozoa</taxon>
        <taxon>Arthropoda</taxon>
        <taxon>Crustacea</taxon>
        <taxon>Multicrustacea</taxon>
        <taxon>Malacostraca</taxon>
        <taxon>Eumalacostraca</taxon>
        <taxon>Eucarida</taxon>
        <taxon>Decapoda</taxon>
        <taxon>Pleocyemata</taxon>
        <taxon>Brachyura</taxon>
        <taxon>Eubrachyura</taxon>
        <taxon>Portunoidea</taxon>
        <taxon>Portunidae</taxon>
        <taxon>Portuninae</taxon>
        <taxon>Scylla</taxon>
    </lineage>
</organism>
<feature type="region of interest" description="Disordered" evidence="1">
    <location>
        <begin position="40"/>
        <end position="64"/>
    </location>
</feature>
<keyword evidence="3" id="KW-1185">Reference proteome</keyword>